<dbReference type="GO" id="GO:0042813">
    <property type="term" value="F:Wnt receptor activity"/>
    <property type="evidence" value="ECO:0007669"/>
    <property type="project" value="TreeGrafter"/>
</dbReference>
<dbReference type="AlphaFoldDB" id="A0A6J8ATJ3"/>
<dbReference type="Gene3D" id="2.120.10.30">
    <property type="entry name" value="TolB, C-terminal domain"/>
    <property type="match status" value="1"/>
</dbReference>
<keyword evidence="2" id="KW-1185">Reference proteome</keyword>
<accession>A0A6J8ATJ3</accession>
<name>A0A6J8ATJ3_MYTCO</name>
<dbReference type="SUPFAM" id="SSF63825">
    <property type="entry name" value="YWTD domain"/>
    <property type="match status" value="1"/>
</dbReference>
<protein>
    <submittedName>
        <fullName evidence="1">Uncharacterized protein</fullName>
    </submittedName>
</protein>
<dbReference type="PANTHER" id="PTHR46513:SF13">
    <property type="entry name" value="EGF-LIKE DOMAIN-CONTAINING PROTEIN"/>
    <property type="match status" value="1"/>
</dbReference>
<dbReference type="OrthoDB" id="10001041at2759"/>
<evidence type="ECO:0000313" key="2">
    <source>
        <dbReference type="Proteomes" id="UP000507470"/>
    </source>
</evidence>
<dbReference type="InterPro" id="IPR011042">
    <property type="entry name" value="6-blade_b-propeller_TolB-like"/>
</dbReference>
<sequence>MNHQLLFSDGTSVRLFDTKTGNISILADGYSYILFLDYHFTQQYIFWSDFSEGTISRLQYPAEVKTAPEIIINTNDPTGVAVDTINDHLYWSELKSNRILRSHLNGSSTTVITSVTAPLDLELDMTNGLLYILSNYIEILQCRWDGSECRVIREITKVTLNAENIAIESEVEKGYLEGPFDCIPFEQYRINPIGVAEGKYNKKKHLIVDLSAPHEDPKNPSECRFYDSLKSANKRSSDYILDYSEDDVLSDHDLETNWYRIISDNRDMMPTSAPGYKHCGTINPIWLNANFPKEIVPVNVDAELIEGQSYPIPIHGNQFYPSLLPVFRCKFTEVSEGSYVYDVLWYINGVHVISHLNVPFPNINSTVLRDTDWINEFKMNMEPEKYEYTVIEGESIDITFTSTVPVGCISSHDAVRRHCEQNLYIFQPKNDQTSASCRNNIAKKDVVFKAQFCGISIKSLHWQNENKLRVYGFSDSMYNYQDRSTVLKISTSAVSDLNDIWSDIQVPDIKSPETFINGWTEETALQTCMEKINNALLSELTNLVDVSVFVCVVENILVMTALNQFQSRHQIPVFPLMAFVHLEHVTAGAQICMAIFSPGLSGTN</sequence>
<dbReference type="PANTHER" id="PTHR46513">
    <property type="entry name" value="VITELLOGENIN RECEPTOR-LIKE PROTEIN-RELATED-RELATED"/>
    <property type="match status" value="1"/>
</dbReference>
<dbReference type="SMART" id="SM00135">
    <property type="entry name" value="LY"/>
    <property type="match status" value="1"/>
</dbReference>
<dbReference type="Proteomes" id="UP000507470">
    <property type="component" value="Unassembled WGS sequence"/>
</dbReference>
<reference evidence="1 2" key="1">
    <citation type="submission" date="2020-06" db="EMBL/GenBank/DDBJ databases">
        <authorList>
            <person name="Li R."/>
            <person name="Bekaert M."/>
        </authorList>
    </citation>
    <scope>NUCLEOTIDE SEQUENCE [LARGE SCALE GENOMIC DNA]</scope>
    <source>
        <strain evidence="2">wild</strain>
    </source>
</reference>
<organism evidence="1 2">
    <name type="scientific">Mytilus coruscus</name>
    <name type="common">Sea mussel</name>
    <dbReference type="NCBI Taxonomy" id="42192"/>
    <lineage>
        <taxon>Eukaryota</taxon>
        <taxon>Metazoa</taxon>
        <taxon>Spiralia</taxon>
        <taxon>Lophotrochozoa</taxon>
        <taxon>Mollusca</taxon>
        <taxon>Bivalvia</taxon>
        <taxon>Autobranchia</taxon>
        <taxon>Pteriomorphia</taxon>
        <taxon>Mytilida</taxon>
        <taxon>Mytiloidea</taxon>
        <taxon>Mytilidae</taxon>
        <taxon>Mytilinae</taxon>
        <taxon>Mytilus</taxon>
    </lineage>
</organism>
<dbReference type="InterPro" id="IPR050778">
    <property type="entry name" value="Cueball_EGF_LRP_Nidogen"/>
</dbReference>
<dbReference type="EMBL" id="CACVKT020001794">
    <property type="protein sequence ID" value="CAC5371721.1"/>
    <property type="molecule type" value="Genomic_DNA"/>
</dbReference>
<proteinExistence type="predicted"/>
<dbReference type="GO" id="GO:0005886">
    <property type="term" value="C:plasma membrane"/>
    <property type="evidence" value="ECO:0007669"/>
    <property type="project" value="TreeGrafter"/>
</dbReference>
<dbReference type="GO" id="GO:0017147">
    <property type="term" value="F:Wnt-protein binding"/>
    <property type="evidence" value="ECO:0007669"/>
    <property type="project" value="TreeGrafter"/>
</dbReference>
<evidence type="ECO:0000313" key="1">
    <source>
        <dbReference type="EMBL" id="CAC5371721.1"/>
    </source>
</evidence>
<dbReference type="GO" id="GO:0060070">
    <property type="term" value="P:canonical Wnt signaling pathway"/>
    <property type="evidence" value="ECO:0007669"/>
    <property type="project" value="TreeGrafter"/>
</dbReference>
<gene>
    <name evidence="1" type="ORF">MCOR_10079</name>
</gene>
<dbReference type="InterPro" id="IPR000033">
    <property type="entry name" value="LDLR_classB_rpt"/>
</dbReference>